<evidence type="ECO:0000313" key="3">
    <source>
        <dbReference type="Proteomes" id="UP000517916"/>
    </source>
</evidence>
<evidence type="ECO:0000313" key="2">
    <source>
        <dbReference type="EMBL" id="MBA8930548.1"/>
    </source>
</evidence>
<name>A0ABR6BUM9_9PSEU</name>
<feature type="domain" description="Cyclic nucleotide-binding" evidence="1">
    <location>
        <begin position="12"/>
        <end position="81"/>
    </location>
</feature>
<dbReference type="Proteomes" id="UP000517916">
    <property type="component" value="Unassembled WGS sequence"/>
</dbReference>
<comment type="caution">
    <text evidence="2">The sequence shown here is derived from an EMBL/GenBank/DDBJ whole genome shotgun (WGS) entry which is preliminary data.</text>
</comment>
<dbReference type="InterPro" id="IPR000595">
    <property type="entry name" value="cNMP-bd_dom"/>
</dbReference>
<dbReference type="Gene3D" id="2.60.120.10">
    <property type="entry name" value="Jelly Rolls"/>
    <property type="match status" value="1"/>
</dbReference>
<organism evidence="2 3">
    <name type="scientific">Kutzneria viridogrisea</name>
    <dbReference type="NCBI Taxonomy" id="47990"/>
    <lineage>
        <taxon>Bacteria</taxon>
        <taxon>Bacillati</taxon>
        <taxon>Actinomycetota</taxon>
        <taxon>Actinomycetes</taxon>
        <taxon>Pseudonocardiales</taxon>
        <taxon>Pseudonocardiaceae</taxon>
        <taxon>Kutzneria</taxon>
    </lineage>
</organism>
<dbReference type="SMART" id="SM00100">
    <property type="entry name" value="cNMP"/>
    <property type="match status" value="1"/>
</dbReference>
<protein>
    <submittedName>
        <fullName evidence="2">CRP-like cAMP-binding protein</fullName>
    </submittedName>
</protein>
<dbReference type="InterPro" id="IPR014710">
    <property type="entry name" value="RmlC-like_jellyroll"/>
</dbReference>
<reference evidence="2 3" key="1">
    <citation type="submission" date="2020-08" db="EMBL/GenBank/DDBJ databases">
        <title>Genomic Encyclopedia of Archaeal and Bacterial Type Strains, Phase II (KMG-II): from individual species to whole genera.</title>
        <authorList>
            <person name="Goeker M."/>
        </authorList>
    </citation>
    <scope>NUCLEOTIDE SEQUENCE [LARGE SCALE GENOMIC DNA]</scope>
    <source>
        <strain evidence="2 3">DSM 43850</strain>
    </source>
</reference>
<gene>
    <name evidence="2" type="ORF">BC739_007795</name>
</gene>
<dbReference type="CDD" id="cd00038">
    <property type="entry name" value="CAP_ED"/>
    <property type="match status" value="1"/>
</dbReference>
<dbReference type="Pfam" id="PF00027">
    <property type="entry name" value="cNMP_binding"/>
    <property type="match status" value="1"/>
</dbReference>
<dbReference type="EMBL" id="JACJID010000007">
    <property type="protein sequence ID" value="MBA8930548.1"/>
    <property type="molecule type" value="Genomic_DNA"/>
</dbReference>
<sequence length="154" mass="16858">MRARDLFGEGTPFAGLAESHLEVLARAAREVSFAEGQRLFEEGAPAVGCWVVRRGCVAVDTVLPGQAPGVVQTLGPGQVVGWSWLVPPYRWHFGAVAVTPTLAVELDTEQLRAWAEHDPSFGYPVAMTLLATLLERLQATRARLLDLYGRPHER</sequence>
<evidence type="ECO:0000259" key="1">
    <source>
        <dbReference type="PROSITE" id="PS50042"/>
    </source>
</evidence>
<dbReference type="RefSeq" id="WP_025357591.1">
    <property type="nucleotide sequence ID" value="NZ_BAAABQ010000008.1"/>
</dbReference>
<dbReference type="SUPFAM" id="SSF51206">
    <property type="entry name" value="cAMP-binding domain-like"/>
    <property type="match status" value="1"/>
</dbReference>
<dbReference type="InterPro" id="IPR018490">
    <property type="entry name" value="cNMP-bd_dom_sf"/>
</dbReference>
<proteinExistence type="predicted"/>
<keyword evidence="3" id="KW-1185">Reference proteome</keyword>
<dbReference type="PROSITE" id="PS50042">
    <property type="entry name" value="CNMP_BINDING_3"/>
    <property type="match status" value="1"/>
</dbReference>
<accession>A0ABR6BUM9</accession>